<name>A0A1I7LRR4_9BURK</name>
<evidence type="ECO:0000313" key="4">
    <source>
        <dbReference type="EMBL" id="SFV12371.1"/>
    </source>
</evidence>
<sequence>MIRLATVIDTFKADFLMQYRHKLNADHMRALSAMTRCRTQASLKMRVQCTGCEHQILSLKRFLKLTVPDSDTAKAPYHSNRVSPTVVVDLDTGYQITSSLTLSAGVKNLFGSGSTTASASGPASTTSPETCAFLAGSIWAPCVAAYNKSATLSRTRLGDFPKFDVTIGDFGNFQEPCMDAQSNGR</sequence>
<organism evidence="4 5">
    <name type="scientific">Pseudoduganella namucuonensis</name>
    <dbReference type="NCBI Taxonomy" id="1035707"/>
    <lineage>
        <taxon>Bacteria</taxon>
        <taxon>Pseudomonadati</taxon>
        <taxon>Pseudomonadota</taxon>
        <taxon>Betaproteobacteria</taxon>
        <taxon>Burkholderiales</taxon>
        <taxon>Oxalobacteraceae</taxon>
        <taxon>Telluria group</taxon>
        <taxon>Pseudoduganella</taxon>
    </lineage>
</organism>
<evidence type="ECO:0000256" key="2">
    <source>
        <dbReference type="ARBA" id="ARBA00023136"/>
    </source>
</evidence>
<accession>A0A1I7LRR4</accession>
<reference evidence="5" key="1">
    <citation type="submission" date="2016-10" db="EMBL/GenBank/DDBJ databases">
        <authorList>
            <person name="Varghese N."/>
            <person name="Submissions S."/>
        </authorList>
    </citation>
    <scope>NUCLEOTIDE SEQUENCE [LARGE SCALE GENOMIC DNA]</scope>
    <source>
        <strain evidence="5">CGMCC 1.11014</strain>
    </source>
</reference>
<comment type="subcellular location">
    <subcellularLocation>
        <location evidence="1">Cell outer membrane</location>
    </subcellularLocation>
</comment>
<proteinExistence type="predicted"/>
<keyword evidence="5" id="KW-1185">Reference proteome</keyword>
<keyword evidence="3" id="KW-0998">Cell outer membrane</keyword>
<protein>
    <submittedName>
        <fullName evidence="4">TonB dependent receptor</fullName>
    </submittedName>
</protein>
<evidence type="ECO:0000256" key="1">
    <source>
        <dbReference type="ARBA" id="ARBA00004442"/>
    </source>
</evidence>
<dbReference type="OrthoDB" id="6979325at2"/>
<evidence type="ECO:0000256" key="3">
    <source>
        <dbReference type="ARBA" id="ARBA00023237"/>
    </source>
</evidence>
<dbReference type="RefSeq" id="WP_093559118.1">
    <property type="nucleotide sequence ID" value="NZ_FPBO01000036.1"/>
</dbReference>
<dbReference type="AlphaFoldDB" id="A0A1I7LRR4"/>
<evidence type="ECO:0000313" key="5">
    <source>
        <dbReference type="Proteomes" id="UP000199391"/>
    </source>
</evidence>
<dbReference type="InterPro" id="IPR036942">
    <property type="entry name" value="Beta-barrel_TonB_sf"/>
</dbReference>
<keyword evidence="2" id="KW-0472">Membrane</keyword>
<gene>
    <name evidence="4" type="ORF">SAMN05216552_10364</name>
</gene>
<dbReference type="GO" id="GO:0009279">
    <property type="term" value="C:cell outer membrane"/>
    <property type="evidence" value="ECO:0007669"/>
    <property type="project" value="UniProtKB-SubCell"/>
</dbReference>
<dbReference type="Proteomes" id="UP000199391">
    <property type="component" value="Unassembled WGS sequence"/>
</dbReference>
<dbReference type="EMBL" id="FPBO01000036">
    <property type="protein sequence ID" value="SFV12371.1"/>
    <property type="molecule type" value="Genomic_DNA"/>
</dbReference>
<dbReference type="Gene3D" id="2.40.170.20">
    <property type="entry name" value="TonB-dependent receptor, beta-barrel domain"/>
    <property type="match status" value="1"/>
</dbReference>
<dbReference type="STRING" id="1035707.SAMN05216552_10364"/>
<keyword evidence="4" id="KW-0675">Receptor</keyword>